<dbReference type="AlphaFoldDB" id="A0A558QYG0"/>
<dbReference type="InterPro" id="IPR027791">
    <property type="entry name" value="Galactosyl_T_C"/>
</dbReference>
<dbReference type="OrthoDB" id="6653642at2"/>
<reference evidence="6 7" key="1">
    <citation type="submission" date="2019-07" db="EMBL/GenBank/DDBJ databases">
        <title>Sphingomonas solaris sp. nov., isolated from a solar panel from Boston, Massachusetts.</title>
        <authorList>
            <person name="Tanner K."/>
            <person name="Pascual J."/>
            <person name="Mancuso C."/>
            <person name="Pereto J."/>
            <person name="Khalil A."/>
            <person name="Vilanova C."/>
        </authorList>
    </citation>
    <scope>NUCLEOTIDE SEQUENCE [LARGE SCALE GENOMIC DNA]</scope>
    <source>
        <strain evidence="6 7">R4DWN</strain>
    </source>
</reference>
<dbReference type="InterPro" id="IPR001173">
    <property type="entry name" value="Glyco_trans_2-like"/>
</dbReference>
<dbReference type="PANTHER" id="PTHR43179">
    <property type="entry name" value="RHAMNOSYLTRANSFERASE WBBL"/>
    <property type="match status" value="1"/>
</dbReference>
<evidence type="ECO:0000256" key="3">
    <source>
        <dbReference type="ARBA" id="ARBA00022679"/>
    </source>
</evidence>
<dbReference type="Pfam" id="PF00535">
    <property type="entry name" value="Glycos_transf_2"/>
    <property type="match status" value="1"/>
</dbReference>
<keyword evidence="2" id="KW-0328">Glycosyltransferase</keyword>
<dbReference type="Proteomes" id="UP000318681">
    <property type="component" value="Unassembled WGS sequence"/>
</dbReference>
<evidence type="ECO:0000313" key="6">
    <source>
        <dbReference type="EMBL" id="TVV72128.1"/>
    </source>
</evidence>
<evidence type="ECO:0000256" key="1">
    <source>
        <dbReference type="ARBA" id="ARBA00006739"/>
    </source>
</evidence>
<evidence type="ECO:0000259" key="5">
    <source>
        <dbReference type="Pfam" id="PF02709"/>
    </source>
</evidence>
<dbReference type="GO" id="GO:0016757">
    <property type="term" value="F:glycosyltransferase activity"/>
    <property type="evidence" value="ECO:0007669"/>
    <property type="project" value="UniProtKB-KW"/>
</dbReference>
<organism evidence="6 7">
    <name type="scientific">Alterirhizorhabdus solaris</name>
    <dbReference type="NCBI Taxonomy" id="2529389"/>
    <lineage>
        <taxon>Bacteria</taxon>
        <taxon>Pseudomonadati</taxon>
        <taxon>Pseudomonadota</taxon>
        <taxon>Alphaproteobacteria</taxon>
        <taxon>Sphingomonadales</taxon>
        <taxon>Rhizorhabdaceae</taxon>
        <taxon>Alterirhizorhabdus</taxon>
    </lineage>
</organism>
<proteinExistence type="inferred from homology"/>
<dbReference type="RefSeq" id="WP_145153866.1">
    <property type="nucleotide sequence ID" value="NZ_VNIM01000071.1"/>
</dbReference>
<feature type="domain" description="Galactosyltransferase C-terminal" evidence="5">
    <location>
        <begin position="152"/>
        <end position="212"/>
    </location>
</feature>
<evidence type="ECO:0000313" key="7">
    <source>
        <dbReference type="Proteomes" id="UP000318681"/>
    </source>
</evidence>
<feature type="domain" description="Glycosyltransferase 2-like" evidence="4">
    <location>
        <begin position="64"/>
        <end position="110"/>
    </location>
</feature>
<dbReference type="EMBL" id="VNIM01000071">
    <property type="protein sequence ID" value="TVV72128.1"/>
    <property type="molecule type" value="Genomic_DNA"/>
</dbReference>
<keyword evidence="7" id="KW-1185">Reference proteome</keyword>
<dbReference type="PANTHER" id="PTHR43179:SF12">
    <property type="entry name" value="GALACTOFURANOSYLTRANSFERASE GLFT2"/>
    <property type="match status" value="1"/>
</dbReference>
<keyword evidence="3 6" id="KW-0808">Transferase</keyword>
<evidence type="ECO:0000256" key="2">
    <source>
        <dbReference type="ARBA" id="ARBA00022676"/>
    </source>
</evidence>
<gene>
    <name evidence="6" type="ORF">FOY91_15305</name>
</gene>
<name>A0A558QYG0_9SPHN</name>
<sequence>MTISVCTLAHGRAGHLANLVRGLAGQSRMPHELVIAVMQPRPYELPSAPFPIRQIMVGADGIPLAAARNAAARAARGDQLLFLDVDCIPAPSFVADYAEALSQADGVLMGEVLYLPAGATDAGLEFPRFAATAVKHSERAGPPAGPLGDCTDYRCFWSLNFAMRRDTFLGLGGFDERYVGYGGEDTDFGRVVATAGVPLFWCRGARAYHQHHPHHMPPVHHVDSVIANATHFRDKWGHFTMDHWLRAFTLMGLIELQDGEYVRLRDVSDADLALTRQQADQPYASSATVLAVLEARAPAIATA</sequence>
<protein>
    <submittedName>
        <fullName evidence="6">Glycosyltransferase</fullName>
    </submittedName>
</protein>
<dbReference type="Gene3D" id="3.90.550.10">
    <property type="entry name" value="Spore Coat Polysaccharide Biosynthesis Protein SpsA, Chain A"/>
    <property type="match status" value="1"/>
</dbReference>
<accession>A0A558QYG0</accession>
<evidence type="ECO:0000259" key="4">
    <source>
        <dbReference type="Pfam" id="PF00535"/>
    </source>
</evidence>
<comment type="caution">
    <text evidence="6">The sequence shown here is derived from an EMBL/GenBank/DDBJ whole genome shotgun (WGS) entry which is preliminary data.</text>
</comment>
<dbReference type="InterPro" id="IPR029044">
    <property type="entry name" value="Nucleotide-diphossugar_trans"/>
</dbReference>
<dbReference type="Pfam" id="PF02709">
    <property type="entry name" value="Glyco_transf_7C"/>
    <property type="match status" value="1"/>
</dbReference>
<dbReference type="SUPFAM" id="SSF53448">
    <property type="entry name" value="Nucleotide-diphospho-sugar transferases"/>
    <property type="match status" value="1"/>
</dbReference>
<comment type="similarity">
    <text evidence="1">Belongs to the glycosyltransferase 2 family.</text>
</comment>